<feature type="transmembrane region" description="Helical" evidence="6">
    <location>
        <begin position="359"/>
        <end position="383"/>
    </location>
</feature>
<keyword evidence="5 6" id="KW-0472">Membrane</keyword>
<evidence type="ECO:0000256" key="2">
    <source>
        <dbReference type="ARBA" id="ARBA00022475"/>
    </source>
</evidence>
<dbReference type="STRING" id="1333998.M2A_0366"/>
<dbReference type="PANTHER" id="PTHR33406">
    <property type="entry name" value="MEMBRANE PROTEIN MJ1562-RELATED"/>
    <property type="match status" value="1"/>
</dbReference>
<keyword evidence="2" id="KW-1003">Cell membrane</keyword>
<evidence type="ECO:0000259" key="7">
    <source>
        <dbReference type="PROSITE" id="PS50156"/>
    </source>
</evidence>
<comment type="subcellular location">
    <subcellularLocation>
        <location evidence="1">Cell membrane</location>
        <topology evidence="1">Multi-pass membrane protein</topology>
    </subcellularLocation>
</comment>
<dbReference type="InterPro" id="IPR050545">
    <property type="entry name" value="Mycobact_MmpL"/>
</dbReference>
<proteinExistence type="predicted"/>
<evidence type="ECO:0000313" key="9">
    <source>
        <dbReference type="Proteomes" id="UP000028702"/>
    </source>
</evidence>
<reference evidence="8 9" key="1">
    <citation type="submission" date="2014-07" db="EMBL/GenBank/DDBJ databases">
        <title>Tepidicaulis marinum gen. nov., sp. nov., a novel marine bacterium denitrifying nitrate to nitrous oxide strictly under microaerobic conditions.</title>
        <authorList>
            <person name="Takeuchi M."/>
            <person name="Yamagishi T."/>
            <person name="Kamagata Y."/>
            <person name="Oshima K."/>
            <person name="Hattori M."/>
            <person name="Katayama T."/>
            <person name="Hanada S."/>
            <person name="Tamaki H."/>
            <person name="Marumo K."/>
            <person name="Maeda H."/>
            <person name="Nedachi M."/>
            <person name="Iwasaki W."/>
            <person name="Suwa Y."/>
            <person name="Sakata S."/>
        </authorList>
    </citation>
    <scope>NUCLEOTIDE SEQUENCE [LARGE SCALE GENOMIC DNA]</scope>
    <source>
        <strain evidence="8 9">MA2</strain>
    </source>
</reference>
<evidence type="ECO:0000256" key="6">
    <source>
        <dbReference type="SAM" id="Phobius"/>
    </source>
</evidence>
<evidence type="ECO:0000256" key="4">
    <source>
        <dbReference type="ARBA" id="ARBA00022989"/>
    </source>
</evidence>
<dbReference type="PANTHER" id="PTHR33406:SF10">
    <property type="entry name" value="SSD DOMAIN-CONTAINING PROTEIN"/>
    <property type="match status" value="1"/>
</dbReference>
<comment type="caution">
    <text evidence="8">The sequence shown here is derived from an EMBL/GenBank/DDBJ whole genome shotgun (WGS) entry which is preliminary data.</text>
</comment>
<evidence type="ECO:0000256" key="1">
    <source>
        <dbReference type="ARBA" id="ARBA00004651"/>
    </source>
</evidence>
<dbReference type="RefSeq" id="WP_045442096.1">
    <property type="nucleotide sequence ID" value="NZ_BBIO01000001.1"/>
</dbReference>
<feature type="transmembrane region" description="Helical" evidence="6">
    <location>
        <begin position="616"/>
        <end position="634"/>
    </location>
</feature>
<name>A0A081B749_9HYPH</name>
<gene>
    <name evidence="8" type="ORF">M2A_0366</name>
</gene>
<dbReference type="InterPro" id="IPR004869">
    <property type="entry name" value="MMPL_dom"/>
</dbReference>
<dbReference type="Proteomes" id="UP000028702">
    <property type="component" value="Unassembled WGS sequence"/>
</dbReference>
<evidence type="ECO:0000256" key="3">
    <source>
        <dbReference type="ARBA" id="ARBA00022692"/>
    </source>
</evidence>
<keyword evidence="4 6" id="KW-1133">Transmembrane helix</keyword>
<feature type="domain" description="SSD" evidence="7">
    <location>
        <begin position="649"/>
        <end position="766"/>
    </location>
</feature>
<dbReference type="PROSITE" id="PS50156">
    <property type="entry name" value="SSD"/>
    <property type="match status" value="2"/>
</dbReference>
<feature type="transmembrane region" description="Helical" evidence="6">
    <location>
        <begin position="326"/>
        <end position="347"/>
    </location>
</feature>
<dbReference type="EMBL" id="BBIO01000001">
    <property type="protein sequence ID" value="GAK43867.1"/>
    <property type="molecule type" value="Genomic_DNA"/>
</dbReference>
<evidence type="ECO:0000313" key="8">
    <source>
        <dbReference type="EMBL" id="GAK43867.1"/>
    </source>
</evidence>
<organism evidence="8 9">
    <name type="scientific">Tepidicaulis marinus</name>
    <dbReference type="NCBI Taxonomy" id="1333998"/>
    <lineage>
        <taxon>Bacteria</taxon>
        <taxon>Pseudomonadati</taxon>
        <taxon>Pseudomonadota</taxon>
        <taxon>Alphaproteobacteria</taxon>
        <taxon>Hyphomicrobiales</taxon>
        <taxon>Parvibaculaceae</taxon>
        <taxon>Tepidicaulis</taxon>
    </lineage>
</organism>
<protein>
    <submittedName>
        <fullName evidence="8">RND superfamily exporter</fullName>
    </submittedName>
</protein>
<feature type="transmembrane region" description="Helical" evidence="6">
    <location>
        <begin position="744"/>
        <end position="771"/>
    </location>
</feature>
<dbReference type="eggNOG" id="COG1033">
    <property type="taxonomic scope" value="Bacteria"/>
</dbReference>
<feature type="transmembrane region" description="Helical" evidence="6">
    <location>
        <begin position="404"/>
        <end position="430"/>
    </location>
</feature>
<feature type="domain" description="SSD" evidence="7">
    <location>
        <begin position="253"/>
        <end position="380"/>
    </location>
</feature>
<feature type="transmembrane region" description="Helical" evidence="6">
    <location>
        <begin position="229"/>
        <end position="248"/>
    </location>
</feature>
<feature type="transmembrane region" description="Helical" evidence="6">
    <location>
        <begin position="639"/>
        <end position="657"/>
    </location>
</feature>
<feature type="transmembrane region" description="Helical" evidence="6">
    <location>
        <begin position="255"/>
        <end position="276"/>
    </location>
</feature>
<keyword evidence="3 6" id="KW-0812">Transmembrane</keyword>
<evidence type="ECO:0000256" key="5">
    <source>
        <dbReference type="ARBA" id="ARBA00023136"/>
    </source>
</evidence>
<feature type="transmembrane region" description="Helical" evidence="6">
    <location>
        <begin position="12"/>
        <end position="32"/>
    </location>
</feature>
<dbReference type="GO" id="GO:0005886">
    <property type="term" value="C:plasma membrane"/>
    <property type="evidence" value="ECO:0007669"/>
    <property type="project" value="UniProtKB-SubCell"/>
</dbReference>
<dbReference type="AlphaFoldDB" id="A0A081B749"/>
<dbReference type="SUPFAM" id="SSF82866">
    <property type="entry name" value="Multidrug efflux transporter AcrB transmembrane domain"/>
    <property type="match status" value="2"/>
</dbReference>
<feature type="transmembrane region" description="Helical" evidence="6">
    <location>
        <begin position="709"/>
        <end position="732"/>
    </location>
</feature>
<sequence>MVKLLEALVFKTRALILACLAVFTVICGYSAVQLSLDAGFDKQLPNGHEYIQTFQEYREKLFGSNRIIVVLEAKEGTVWNKEFFQTYKNLTDDIFFLPGVARHTVTSLWTPNTRYLEITEEGIRADDVIGGNVTAETMTEDDLGNIENNVIRGGFVGRLVAEDFTAAMITAELLEYNPQTQKKLDYFDLAAKLEKEIRSKYEVEGGDYNVRIIGFAKLIGDIADGAQTVVIFFIAAFILTVLSVYLYSRSAILTFLPLFCSLTSLVWQFGILHFLGYGLDPLAILVPFLVFAIGVSHGVQQINLITAEISRGANAEEAARSSFSGLLIPGTMALVTDLVGFGTLYMIEIQMIQELAITASIGVALKIITNLLMLPILASYFTFDEGFADRVARAREFRMKIMNVLGNIANPKTAVVTFLISVTLFVVAVIESQNRHVGALHPGSPELKDDARYNVDSNVIAGKFALGLNLLTVVVETPSEACIKYPYMEYLNRFSWHMQNVDGVSLVLSLPYAAKNSSSGWNEGNLKWRALPRNQFALVQAVGPVPPSTGLLNQDCSVLSQLIFLEDSKATTIETAVEAVEQYRAENPLEGVTIRLASGNMGVQAAVNDAIEEAELPMILWVYVAIVALVILTYRDWRATVACTVPLTFATFFGYWFMEILQIGLTVATLPVIVLAVGLGVDYAFYIYNRVQFHLAEGFNVTDAYKQTLHETGMAVVFTAITMAIGVSTWTFSPLKFQADMGLLLTFMFMTNMIMAITTLPSIAVILDMIFPRKKPVKAPSGALAH</sequence>
<dbReference type="Pfam" id="PF03176">
    <property type="entry name" value="MMPL"/>
    <property type="match status" value="2"/>
</dbReference>
<dbReference type="Gene3D" id="1.20.1640.10">
    <property type="entry name" value="Multidrug efflux transporter AcrB transmembrane domain"/>
    <property type="match status" value="2"/>
</dbReference>
<feature type="transmembrane region" description="Helical" evidence="6">
    <location>
        <begin position="282"/>
        <end position="305"/>
    </location>
</feature>
<keyword evidence="9" id="KW-1185">Reference proteome</keyword>
<accession>A0A081B749</accession>
<dbReference type="InterPro" id="IPR000731">
    <property type="entry name" value="SSD"/>
</dbReference>
<feature type="transmembrane region" description="Helical" evidence="6">
    <location>
        <begin position="663"/>
        <end position="688"/>
    </location>
</feature>